<gene>
    <name evidence="1" type="ORF">Tci_358741</name>
</gene>
<reference evidence="1" key="1">
    <citation type="journal article" date="2019" name="Sci. Rep.">
        <title>Draft genome of Tanacetum cinerariifolium, the natural source of mosquito coil.</title>
        <authorList>
            <person name="Yamashiro T."/>
            <person name="Shiraishi A."/>
            <person name="Satake H."/>
            <person name="Nakayama K."/>
        </authorList>
    </citation>
    <scope>NUCLEOTIDE SEQUENCE</scope>
</reference>
<feature type="non-terminal residue" evidence="1">
    <location>
        <position position="1"/>
    </location>
</feature>
<name>A0A699HC82_TANCI</name>
<accession>A0A699HC82</accession>
<evidence type="ECO:0000313" key="1">
    <source>
        <dbReference type="EMBL" id="GEX86766.1"/>
    </source>
</evidence>
<organism evidence="1">
    <name type="scientific">Tanacetum cinerariifolium</name>
    <name type="common">Dalmatian daisy</name>
    <name type="synonym">Chrysanthemum cinerariifolium</name>
    <dbReference type="NCBI Taxonomy" id="118510"/>
    <lineage>
        <taxon>Eukaryota</taxon>
        <taxon>Viridiplantae</taxon>
        <taxon>Streptophyta</taxon>
        <taxon>Embryophyta</taxon>
        <taxon>Tracheophyta</taxon>
        <taxon>Spermatophyta</taxon>
        <taxon>Magnoliopsida</taxon>
        <taxon>eudicotyledons</taxon>
        <taxon>Gunneridae</taxon>
        <taxon>Pentapetalae</taxon>
        <taxon>asterids</taxon>
        <taxon>campanulids</taxon>
        <taxon>Asterales</taxon>
        <taxon>Asteraceae</taxon>
        <taxon>Asteroideae</taxon>
        <taxon>Anthemideae</taxon>
        <taxon>Anthemidinae</taxon>
        <taxon>Tanacetum</taxon>
    </lineage>
</organism>
<sequence>SGPTCLLLLRLVVGRIVGQNVVGKQWIGLVVVVEKISYIAFLMRSL</sequence>
<dbReference type="EMBL" id="BKCJ010135456">
    <property type="protein sequence ID" value="GEX86766.1"/>
    <property type="molecule type" value="Genomic_DNA"/>
</dbReference>
<dbReference type="AlphaFoldDB" id="A0A699HC82"/>
<protein>
    <submittedName>
        <fullName evidence="1">Uncharacterized protein</fullName>
    </submittedName>
</protein>
<comment type="caution">
    <text evidence="1">The sequence shown here is derived from an EMBL/GenBank/DDBJ whole genome shotgun (WGS) entry which is preliminary data.</text>
</comment>
<proteinExistence type="predicted"/>